<organism evidence="2 3">
    <name type="scientific">Streptomyces alfalfae</name>
    <dbReference type="NCBI Taxonomy" id="1642299"/>
    <lineage>
        <taxon>Bacteria</taxon>
        <taxon>Bacillati</taxon>
        <taxon>Actinomycetota</taxon>
        <taxon>Actinomycetes</taxon>
        <taxon>Kitasatosporales</taxon>
        <taxon>Streptomycetaceae</taxon>
        <taxon>Streptomyces</taxon>
    </lineage>
</organism>
<name>A0A7T4TVT4_9ACTN</name>
<feature type="chain" id="PRO_5038666176" evidence="1">
    <location>
        <begin position="26"/>
        <end position="172"/>
    </location>
</feature>
<accession>A0A7T4TVT4</accession>
<protein>
    <submittedName>
        <fullName evidence="2">Uncharacterized protein</fullName>
    </submittedName>
</protein>
<evidence type="ECO:0000256" key="1">
    <source>
        <dbReference type="SAM" id="SignalP"/>
    </source>
</evidence>
<proteinExistence type="predicted"/>
<reference evidence="2 3" key="1">
    <citation type="submission" date="2020-12" db="EMBL/GenBank/DDBJ databases">
        <title>Identification and biosynthesis of polyene macrolides produced by Streptomyces alfalfae Men-myco-93-63.</title>
        <authorList>
            <person name="Liu D."/>
            <person name="Li Y."/>
            <person name="Liu L."/>
            <person name="Han X."/>
            <person name="Shen F."/>
        </authorList>
    </citation>
    <scope>NUCLEOTIDE SEQUENCE [LARGE SCALE GENOMIC DNA]</scope>
    <source>
        <strain evidence="2 3">Men-myco-93-63</strain>
    </source>
</reference>
<gene>
    <name evidence="2" type="ORF">I8755_01275</name>
</gene>
<dbReference type="EMBL" id="CP065959">
    <property type="protein sequence ID" value="QQC87200.1"/>
    <property type="molecule type" value="Genomic_DNA"/>
</dbReference>
<keyword evidence="1" id="KW-0732">Signal</keyword>
<sequence>MRKKHMVGGVLVSSFLLAGAGSAVAGAPASAVTKGVGSSVRSAAEFCGNVAGIYGVSGEVDYKGKHAELWTERIRDNKARAYAKDIVKGDRVEVHRSDKKFKMSSRPQHPATVGGYDDCGDTANAYEANVLDQLATRAVRLQTGDGYSYAVRTCLFPKSGGKSCTKWYVDHK</sequence>
<dbReference type="Proteomes" id="UP000596130">
    <property type="component" value="Chromosome"/>
</dbReference>
<evidence type="ECO:0000313" key="3">
    <source>
        <dbReference type="Proteomes" id="UP000596130"/>
    </source>
</evidence>
<feature type="signal peptide" evidence="1">
    <location>
        <begin position="1"/>
        <end position="25"/>
    </location>
</feature>
<dbReference type="AlphaFoldDB" id="A0A7T4TVT4"/>
<evidence type="ECO:0000313" key="2">
    <source>
        <dbReference type="EMBL" id="QQC87200.1"/>
    </source>
</evidence>
<dbReference type="RefSeq" id="WP_198501448.1">
    <property type="nucleotide sequence ID" value="NZ_CP065959.1"/>
</dbReference>